<organism evidence="2 3">
    <name type="scientific">Jeotgalicoccus halotolerans</name>
    <dbReference type="NCBI Taxonomy" id="157227"/>
    <lineage>
        <taxon>Bacteria</taxon>
        <taxon>Bacillati</taxon>
        <taxon>Bacillota</taxon>
        <taxon>Bacilli</taxon>
        <taxon>Bacillales</taxon>
        <taxon>Staphylococcaceae</taxon>
        <taxon>Jeotgalicoccus</taxon>
    </lineage>
</organism>
<dbReference type="SMART" id="SM00450">
    <property type="entry name" value="RHOD"/>
    <property type="match status" value="1"/>
</dbReference>
<dbReference type="PROSITE" id="PS50206">
    <property type="entry name" value="RHODANESE_3"/>
    <property type="match status" value="1"/>
</dbReference>
<dbReference type="CDD" id="cd00158">
    <property type="entry name" value="RHOD"/>
    <property type="match status" value="1"/>
</dbReference>
<feature type="domain" description="Rhodanese" evidence="1">
    <location>
        <begin position="15"/>
        <end position="102"/>
    </location>
</feature>
<accession>A0A3E0AUM8</accession>
<dbReference type="RefSeq" id="WP_245954168.1">
    <property type="nucleotide sequence ID" value="NZ_QUMW01000013.1"/>
</dbReference>
<keyword evidence="3" id="KW-1185">Reference proteome</keyword>
<proteinExistence type="predicted"/>
<dbReference type="Gene3D" id="3.40.250.10">
    <property type="entry name" value="Rhodanese-like domain"/>
    <property type="match status" value="1"/>
</dbReference>
<dbReference type="PANTHER" id="PTHR34655">
    <property type="entry name" value="CONSERVED WITHIN P. AEROPHILUM"/>
    <property type="match status" value="1"/>
</dbReference>
<comment type="caution">
    <text evidence="2">The sequence shown here is derived from an EMBL/GenBank/DDBJ whole genome shotgun (WGS) entry which is preliminary data.</text>
</comment>
<name>A0A3E0AUM8_9STAP</name>
<dbReference type="AlphaFoldDB" id="A0A3E0AUM8"/>
<evidence type="ECO:0000313" key="3">
    <source>
        <dbReference type="Proteomes" id="UP000257076"/>
    </source>
</evidence>
<evidence type="ECO:0000313" key="2">
    <source>
        <dbReference type="EMBL" id="REG23450.1"/>
    </source>
</evidence>
<reference evidence="2 3" key="1">
    <citation type="submission" date="2018-08" db="EMBL/GenBank/DDBJ databases">
        <title>Genomic Encyclopedia of Type Strains, Phase IV (KMG-IV): sequencing the most valuable type-strain genomes for metagenomic binning, comparative biology and taxonomic classification.</title>
        <authorList>
            <person name="Goeker M."/>
        </authorList>
    </citation>
    <scope>NUCLEOTIDE SEQUENCE [LARGE SCALE GENOMIC DNA]</scope>
    <source>
        <strain evidence="2 3">DSM 17274</strain>
    </source>
</reference>
<gene>
    <name evidence="2" type="ORF">DFR63_1826</name>
</gene>
<dbReference type="SUPFAM" id="SSF52821">
    <property type="entry name" value="Rhodanese/Cell cycle control phosphatase"/>
    <property type="match status" value="1"/>
</dbReference>
<dbReference type="InterPro" id="IPR032836">
    <property type="entry name" value="DsrE2-like"/>
</dbReference>
<dbReference type="InterPro" id="IPR001455">
    <property type="entry name" value="TusA-like"/>
</dbReference>
<dbReference type="InterPro" id="IPR036868">
    <property type="entry name" value="TusA-like_sf"/>
</dbReference>
<dbReference type="Gene3D" id="3.30.110.40">
    <property type="entry name" value="TusA-like domain"/>
    <property type="match status" value="1"/>
</dbReference>
<dbReference type="EMBL" id="QUMW01000013">
    <property type="protein sequence ID" value="REG23450.1"/>
    <property type="molecule type" value="Genomic_DNA"/>
</dbReference>
<dbReference type="SUPFAM" id="SSF75169">
    <property type="entry name" value="DsrEFH-like"/>
    <property type="match status" value="1"/>
</dbReference>
<sequence length="367" mass="40179">MKQTAYHMNDTDELLQAGEYLLDVRENFEYDMGHVSQAKHIPLQELSHRLEELPADKTIFTYCKSGRRSETAAELLKANGFNAVSLNGGFSAYTGEFNSAETGTDYSASSSKADEDNINIDPERLKIEAYGLQCPGPLLKVNEVMEDLETGKQMEIKVTDPGFSTDVEAWAKKKGHAVVKNELADGHVTAVLQKNDVLTTSASDGYQMKETKDGATMVVFSGDMDKALASFIIASGARGMGKDVTMFFTFWGLNVIKNPNAAKKNKKGLDKIFSMMMPKSASKLPISKMNIFGMGSKMIQHVMKKKKVDALSEMITKADQLGVKMVACTMSMDIMAVDKDELLPNVELGGVGTYLGDAENGNLNLFI</sequence>
<dbReference type="Pfam" id="PF01206">
    <property type="entry name" value="TusA"/>
    <property type="match status" value="1"/>
</dbReference>
<dbReference type="Pfam" id="PF13686">
    <property type="entry name" value="DrsE_2"/>
    <property type="match status" value="1"/>
</dbReference>
<evidence type="ECO:0000259" key="1">
    <source>
        <dbReference type="PROSITE" id="PS50206"/>
    </source>
</evidence>
<dbReference type="Gene3D" id="3.40.1260.10">
    <property type="entry name" value="DsrEFH-like"/>
    <property type="match status" value="1"/>
</dbReference>
<dbReference type="Proteomes" id="UP000257076">
    <property type="component" value="Unassembled WGS sequence"/>
</dbReference>
<dbReference type="InterPro" id="IPR036873">
    <property type="entry name" value="Rhodanese-like_dom_sf"/>
</dbReference>
<dbReference type="Pfam" id="PF00581">
    <property type="entry name" value="Rhodanese"/>
    <property type="match status" value="1"/>
</dbReference>
<dbReference type="PANTHER" id="PTHR34655:SF2">
    <property type="entry name" value="PEROXIREDOXIN FAMILY PROTEIN"/>
    <property type="match status" value="1"/>
</dbReference>
<dbReference type="InterPro" id="IPR001763">
    <property type="entry name" value="Rhodanese-like_dom"/>
</dbReference>
<dbReference type="SUPFAM" id="SSF64307">
    <property type="entry name" value="SirA-like"/>
    <property type="match status" value="1"/>
</dbReference>
<protein>
    <submittedName>
        <fullName evidence="2">Peroxiredoxin family protein</fullName>
    </submittedName>
</protein>
<dbReference type="InterPro" id="IPR027396">
    <property type="entry name" value="DsrEFH-like"/>
</dbReference>
<dbReference type="PROSITE" id="PS01148">
    <property type="entry name" value="UPF0033"/>
    <property type="match status" value="1"/>
</dbReference>